<protein>
    <submittedName>
        <fullName evidence="2">Uncharacterized protein</fullName>
    </submittedName>
</protein>
<dbReference type="EMBL" id="CADEBC010000205">
    <property type="protein sequence ID" value="CAB3225343.1"/>
    <property type="molecule type" value="Genomic_DNA"/>
</dbReference>
<gene>
    <name evidence="2" type="ORF">APLA_LOCUS2468</name>
</gene>
<evidence type="ECO:0000256" key="1">
    <source>
        <dbReference type="SAM" id="SignalP"/>
    </source>
</evidence>
<accession>A0A8S0YY13</accession>
<evidence type="ECO:0000313" key="2">
    <source>
        <dbReference type="EMBL" id="CAB3225343.1"/>
    </source>
</evidence>
<comment type="caution">
    <text evidence="2">The sequence shown here is derived from an EMBL/GenBank/DDBJ whole genome shotgun (WGS) entry which is preliminary data.</text>
</comment>
<proteinExistence type="predicted"/>
<keyword evidence="1" id="KW-0732">Signal</keyword>
<keyword evidence="3" id="KW-1185">Reference proteome</keyword>
<sequence length="225" mass="25999">MEHIIAFLIVYIMVCVIQTLPIENGFTVRFNPISSREDFRTKKIGRIFLKLQEDTEKQLQDTKRYLFTKTFSPEPTAPLKHTTQVNELSTPSKTSWEYNEAETWANSNLNFLNLPVISQPYADYKILVATAPPNLILGSGADRKRMIVYVVFPNDGSGDSELDEIPRIYFVNENSIKKKPKKDADEPIIIVDSNRTVTGLKSKEIEKFLKFRNKLTNRFNYEVTR</sequence>
<name>A0A8S0YY13_ARCPL</name>
<reference evidence="2 3" key="1">
    <citation type="submission" date="2020-04" db="EMBL/GenBank/DDBJ databases">
        <authorList>
            <person name="Wallbank WR R."/>
            <person name="Pardo Diaz C."/>
            <person name="Kozak K."/>
            <person name="Martin S."/>
            <person name="Jiggins C."/>
            <person name="Moest M."/>
            <person name="Warren A I."/>
            <person name="Byers J.R.P. K."/>
            <person name="Montejo-Kovacevich G."/>
            <person name="Yen C E."/>
        </authorList>
    </citation>
    <scope>NUCLEOTIDE SEQUENCE [LARGE SCALE GENOMIC DNA]</scope>
</reference>
<feature type="signal peptide" evidence="1">
    <location>
        <begin position="1"/>
        <end position="19"/>
    </location>
</feature>
<dbReference type="OrthoDB" id="7390660at2759"/>
<dbReference type="AlphaFoldDB" id="A0A8S0YY13"/>
<evidence type="ECO:0000313" key="3">
    <source>
        <dbReference type="Proteomes" id="UP000494106"/>
    </source>
</evidence>
<dbReference type="Proteomes" id="UP000494106">
    <property type="component" value="Unassembled WGS sequence"/>
</dbReference>
<organism evidence="2 3">
    <name type="scientific">Arctia plantaginis</name>
    <name type="common">Wood tiger moth</name>
    <name type="synonym">Phalaena plantaginis</name>
    <dbReference type="NCBI Taxonomy" id="874455"/>
    <lineage>
        <taxon>Eukaryota</taxon>
        <taxon>Metazoa</taxon>
        <taxon>Ecdysozoa</taxon>
        <taxon>Arthropoda</taxon>
        <taxon>Hexapoda</taxon>
        <taxon>Insecta</taxon>
        <taxon>Pterygota</taxon>
        <taxon>Neoptera</taxon>
        <taxon>Endopterygota</taxon>
        <taxon>Lepidoptera</taxon>
        <taxon>Glossata</taxon>
        <taxon>Ditrysia</taxon>
        <taxon>Noctuoidea</taxon>
        <taxon>Erebidae</taxon>
        <taxon>Arctiinae</taxon>
        <taxon>Arctia</taxon>
    </lineage>
</organism>
<feature type="chain" id="PRO_5035830143" evidence="1">
    <location>
        <begin position="20"/>
        <end position="225"/>
    </location>
</feature>